<dbReference type="EMBL" id="CP134184">
    <property type="protein sequence ID" value="WPA97280.1"/>
    <property type="molecule type" value="Genomic_DNA"/>
</dbReference>
<name>A0ABZ0NCL8_CERBT</name>
<protein>
    <recommendedName>
        <fullName evidence="4">F-box domain-containing protein</fullName>
    </recommendedName>
</protein>
<feature type="region of interest" description="Disordered" evidence="1">
    <location>
        <begin position="1"/>
        <end position="41"/>
    </location>
</feature>
<evidence type="ECO:0008006" key="4">
    <source>
        <dbReference type="Google" id="ProtNLM"/>
    </source>
</evidence>
<organism evidence="2 3">
    <name type="scientific">Cercospora beticola</name>
    <name type="common">Sugarbeet leaf spot fungus</name>
    <dbReference type="NCBI Taxonomy" id="122368"/>
    <lineage>
        <taxon>Eukaryota</taxon>
        <taxon>Fungi</taxon>
        <taxon>Dikarya</taxon>
        <taxon>Ascomycota</taxon>
        <taxon>Pezizomycotina</taxon>
        <taxon>Dothideomycetes</taxon>
        <taxon>Dothideomycetidae</taxon>
        <taxon>Mycosphaerellales</taxon>
        <taxon>Mycosphaerellaceae</taxon>
        <taxon>Cercospora</taxon>
    </lineage>
</organism>
<gene>
    <name evidence="2" type="ORF">RHO25_001889</name>
</gene>
<proteinExistence type="predicted"/>
<sequence length="233" mass="26632">MMLTTECKAQDDESRQDKALRSATPTECPSPVATPPDDAEETANCRQSSVNLVDASSEVVEPAQEYSMGFLDLPADLRNIIYEYSLLQSDRIQITPGLKQPALLATCRQIRSETRLMWFWRNKFTYTAVNCNIRPLYAFHTLYGGPLPQEVRVIVDASGRLNWKALMEWCKLVFKHKRHCFRLINASSGRQIMRAATLMAYDSRAATWNDCNRALQLWRPVAALVHPEWATDY</sequence>
<feature type="compositionally biased region" description="Basic and acidic residues" evidence="1">
    <location>
        <begin position="8"/>
        <end position="20"/>
    </location>
</feature>
<dbReference type="RefSeq" id="XP_065458219.1">
    <property type="nucleotide sequence ID" value="XM_065602147.1"/>
</dbReference>
<accession>A0ABZ0NCL8</accession>
<evidence type="ECO:0000313" key="2">
    <source>
        <dbReference type="EMBL" id="WPA97280.1"/>
    </source>
</evidence>
<keyword evidence="3" id="KW-1185">Reference proteome</keyword>
<reference evidence="2 3" key="1">
    <citation type="submission" date="2023-09" db="EMBL/GenBank/DDBJ databases">
        <title>Complete-Gapless Cercospora beticola genome.</title>
        <authorList>
            <person name="Wyatt N.A."/>
            <person name="Spanner R.E."/>
            <person name="Bolton M.D."/>
        </authorList>
    </citation>
    <scope>NUCLEOTIDE SEQUENCE [LARGE SCALE GENOMIC DNA]</scope>
    <source>
        <strain evidence="2">Cb09-40</strain>
    </source>
</reference>
<dbReference type="GeneID" id="90643765"/>
<dbReference type="Proteomes" id="UP001302367">
    <property type="component" value="Chromosome 1"/>
</dbReference>
<evidence type="ECO:0000313" key="3">
    <source>
        <dbReference type="Proteomes" id="UP001302367"/>
    </source>
</evidence>
<evidence type="ECO:0000256" key="1">
    <source>
        <dbReference type="SAM" id="MobiDB-lite"/>
    </source>
</evidence>